<gene>
    <name evidence="11" type="ordered locus">Dvul_2319</name>
</gene>
<dbReference type="GO" id="GO:0006935">
    <property type="term" value="P:chemotaxis"/>
    <property type="evidence" value="ECO:0007669"/>
    <property type="project" value="InterPro"/>
</dbReference>
<evidence type="ECO:0000313" key="11">
    <source>
        <dbReference type="EMBL" id="ABM29335.1"/>
    </source>
</evidence>
<evidence type="ECO:0000256" key="6">
    <source>
        <dbReference type="ARBA" id="ARBA00022779"/>
    </source>
</evidence>
<keyword evidence="7 9" id="KW-1133">Transmembrane helix</keyword>
<reference evidence="12" key="1">
    <citation type="journal article" date="2009" name="Environ. Microbiol.">
        <title>Contribution of mobile genetic elements to Desulfovibrio vulgaris genome plasticity.</title>
        <authorList>
            <person name="Walker C.B."/>
            <person name="Stolyar S."/>
            <person name="Chivian D."/>
            <person name="Pinel N."/>
            <person name="Gabster J.A."/>
            <person name="Dehal P.S."/>
            <person name="He Z."/>
            <person name="Yang Z.K."/>
            <person name="Yen H.C."/>
            <person name="Zhou J."/>
            <person name="Wall J.D."/>
            <person name="Hazen T.C."/>
            <person name="Arkin A.P."/>
            <person name="Stahl D.A."/>
        </authorList>
    </citation>
    <scope>NUCLEOTIDE SEQUENCE [LARGE SCALE GENOMIC DNA]</scope>
    <source>
        <strain evidence="12">DP4</strain>
    </source>
</reference>
<dbReference type="InterPro" id="IPR000540">
    <property type="entry name" value="Flag_MotA_CS"/>
</dbReference>
<keyword evidence="5 9" id="KW-0812">Transmembrane</keyword>
<evidence type="ECO:0000259" key="10">
    <source>
        <dbReference type="Pfam" id="PF01618"/>
    </source>
</evidence>
<dbReference type="InterPro" id="IPR047055">
    <property type="entry name" value="MotA-like"/>
</dbReference>
<dbReference type="AlphaFoldDB" id="A0A0H3A9H4"/>
<organism evidence="11 12">
    <name type="scientific">Nitratidesulfovibrio vulgaris (strain DP4)</name>
    <name type="common">Desulfovibrio vulgaris</name>
    <dbReference type="NCBI Taxonomy" id="391774"/>
    <lineage>
        <taxon>Bacteria</taxon>
        <taxon>Pseudomonadati</taxon>
        <taxon>Thermodesulfobacteriota</taxon>
        <taxon>Desulfovibrionia</taxon>
        <taxon>Desulfovibrionales</taxon>
        <taxon>Desulfovibrionaceae</taxon>
        <taxon>Nitratidesulfovibrio</taxon>
    </lineage>
</organism>
<dbReference type="HOGENOM" id="CLU_079895_1_0_7"/>
<dbReference type="KEGG" id="dvl:Dvul_2319"/>
<name>A0A0H3A9H4_NITV4</name>
<evidence type="ECO:0000256" key="7">
    <source>
        <dbReference type="ARBA" id="ARBA00022989"/>
    </source>
</evidence>
<feature type="transmembrane region" description="Helical" evidence="9">
    <location>
        <begin position="175"/>
        <end position="198"/>
    </location>
</feature>
<dbReference type="PANTHER" id="PTHR30433">
    <property type="entry name" value="CHEMOTAXIS PROTEIN MOTA"/>
    <property type="match status" value="1"/>
</dbReference>
<keyword evidence="6" id="KW-0283">Flagellar rotation</keyword>
<protein>
    <submittedName>
        <fullName evidence="11">MotA/TolQ/ExbB proton channel</fullName>
    </submittedName>
</protein>
<feature type="transmembrane region" description="Helical" evidence="9">
    <location>
        <begin position="36"/>
        <end position="62"/>
    </location>
</feature>
<dbReference type="PROSITE" id="PS01307">
    <property type="entry name" value="MOTA"/>
    <property type="match status" value="1"/>
</dbReference>
<evidence type="ECO:0000256" key="4">
    <source>
        <dbReference type="ARBA" id="ARBA00022475"/>
    </source>
</evidence>
<evidence type="ECO:0000256" key="9">
    <source>
        <dbReference type="SAM" id="Phobius"/>
    </source>
</evidence>
<comment type="subcellular location">
    <subcellularLocation>
        <location evidence="1">Cell membrane</location>
        <topology evidence="1">Multi-pass membrane protein</topology>
    </subcellularLocation>
</comment>
<dbReference type="SMR" id="A0A0H3A9H4"/>
<keyword evidence="4" id="KW-1003">Cell membrane</keyword>
<dbReference type="GO" id="GO:0005886">
    <property type="term" value="C:plasma membrane"/>
    <property type="evidence" value="ECO:0007669"/>
    <property type="project" value="UniProtKB-SubCell"/>
</dbReference>
<feature type="domain" description="MotA/TolQ/ExbB proton channel" evidence="10">
    <location>
        <begin position="101"/>
        <end position="212"/>
    </location>
</feature>
<dbReference type="InterPro" id="IPR002898">
    <property type="entry name" value="MotA_ExbB_proton_chnl"/>
</dbReference>
<dbReference type="GO" id="GO:0071978">
    <property type="term" value="P:bacterial-type flagellum-dependent swarming motility"/>
    <property type="evidence" value="ECO:0007669"/>
    <property type="project" value="InterPro"/>
</dbReference>
<evidence type="ECO:0000256" key="1">
    <source>
        <dbReference type="ARBA" id="ARBA00004651"/>
    </source>
</evidence>
<dbReference type="EMBL" id="CP000527">
    <property type="protein sequence ID" value="ABM29335.1"/>
    <property type="molecule type" value="Genomic_DNA"/>
</dbReference>
<evidence type="ECO:0000313" key="12">
    <source>
        <dbReference type="Proteomes" id="UP000009173"/>
    </source>
</evidence>
<evidence type="ECO:0000256" key="8">
    <source>
        <dbReference type="ARBA" id="ARBA00023136"/>
    </source>
</evidence>
<sequence length="250" mass="27117">MDIATLIGIVGGFALIIIAILLGGSLMPFVDIPSVVIVIGGTITAILVMFPLEVVLGSMGIAMRTFKFNKENPVQTVEDICKLADTARRESLVALEKVPLQDEFLKKGIRMVADGSSQDQVTALLDAEINFMKQRHRRGQAVFKGLGSAAPAFGMIGTLVGLVNMLQNLSDPASIGPAMAVALLTTFYGAVLSNLMFLPMAKKLEERSFDEQFMMQLKMEGVLSILNGEHPQLVKEKLMAFLPPNLRPKE</sequence>
<keyword evidence="3" id="KW-0813">Transport</keyword>
<dbReference type="Proteomes" id="UP000009173">
    <property type="component" value="Chromosome"/>
</dbReference>
<accession>A0A0H3A9H4</accession>
<keyword evidence="8 9" id="KW-0472">Membrane</keyword>
<feature type="transmembrane region" description="Helical" evidence="9">
    <location>
        <begin position="141"/>
        <end position="163"/>
    </location>
</feature>
<dbReference type="Pfam" id="PF01618">
    <property type="entry name" value="MotA_ExbB"/>
    <property type="match status" value="1"/>
</dbReference>
<feature type="transmembrane region" description="Helical" evidence="9">
    <location>
        <begin position="7"/>
        <end position="30"/>
    </location>
</feature>
<proteinExistence type="inferred from homology"/>
<evidence type="ECO:0000256" key="3">
    <source>
        <dbReference type="ARBA" id="ARBA00022448"/>
    </source>
</evidence>
<dbReference type="RefSeq" id="WP_010937943.1">
    <property type="nucleotide sequence ID" value="NC_008751.1"/>
</dbReference>
<comment type="similarity">
    <text evidence="2">Belongs to the MotA family.</text>
</comment>
<evidence type="ECO:0000256" key="2">
    <source>
        <dbReference type="ARBA" id="ARBA00008038"/>
    </source>
</evidence>
<dbReference type="PANTHER" id="PTHR30433:SF2">
    <property type="entry name" value="MOTILITY PROTEIN A"/>
    <property type="match status" value="1"/>
</dbReference>
<evidence type="ECO:0000256" key="5">
    <source>
        <dbReference type="ARBA" id="ARBA00022692"/>
    </source>
</evidence>